<name>A0A2A5JSE4_PSEO7</name>
<keyword evidence="5 9" id="KW-0798">TonB box</keyword>
<dbReference type="Gene3D" id="2.170.130.10">
    <property type="entry name" value="TonB-dependent receptor, plug domain"/>
    <property type="match status" value="1"/>
</dbReference>
<dbReference type="EMBL" id="NKHF01000035">
    <property type="protein sequence ID" value="PCK32307.1"/>
    <property type="molecule type" value="Genomic_DNA"/>
</dbReference>
<evidence type="ECO:0000313" key="14">
    <source>
        <dbReference type="Proteomes" id="UP000228621"/>
    </source>
</evidence>
<feature type="domain" description="TonB-dependent receptor plug" evidence="12">
    <location>
        <begin position="54"/>
        <end position="167"/>
    </location>
</feature>
<evidence type="ECO:0000256" key="1">
    <source>
        <dbReference type="ARBA" id="ARBA00004571"/>
    </source>
</evidence>
<keyword evidence="6 8" id="KW-0472">Membrane</keyword>
<dbReference type="PANTHER" id="PTHR47234">
    <property type="match status" value="1"/>
</dbReference>
<comment type="similarity">
    <text evidence="8 9">Belongs to the TonB-dependent receptor family.</text>
</comment>
<keyword evidence="3 8" id="KW-1134">Transmembrane beta strand</keyword>
<evidence type="ECO:0000256" key="7">
    <source>
        <dbReference type="ARBA" id="ARBA00023237"/>
    </source>
</evidence>
<comment type="subcellular location">
    <subcellularLocation>
        <location evidence="1 8">Cell outer membrane</location>
        <topology evidence="1 8">Multi-pass membrane protein</topology>
    </subcellularLocation>
</comment>
<dbReference type="OrthoDB" id="176248at2"/>
<dbReference type="InterPro" id="IPR000531">
    <property type="entry name" value="Beta-barrel_TonB"/>
</dbReference>
<keyword evidence="13" id="KW-0675">Receptor</keyword>
<evidence type="ECO:0000256" key="3">
    <source>
        <dbReference type="ARBA" id="ARBA00022452"/>
    </source>
</evidence>
<organism evidence="13 14">
    <name type="scientific">Pseudoalteromonas piscicida</name>
    <dbReference type="NCBI Taxonomy" id="43662"/>
    <lineage>
        <taxon>Bacteria</taxon>
        <taxon>Pseudomonadati</taxon>
        <taxon>Pseudomonadota</taxon>
        <taxon>Gammaproteobacteria</taxon>
        <taxon>Alteromonadales</taxon>
        <taxon>Pseudoalteromonadaceae</taxon>
        <taxon>Pseudoalteromonas</taxon>
    </lineage>
</organism>
<dbReference type="PROSITE" id="PS52016">
    <property type="entry name" value="TONB_DEPENDENT_REC_3"/>
    <property type="match status" value="1"/>
</dbReference>
<sequence>MFTKNRIIQSIQLSLLVTSTISGAALANENGSNVDDEIEKIQITGSRIARYELSQPAPIISLTGEEIEQAGIPDLATVLAELPAIGATGTMRANSNTGGLAGVSTVDLRRLGIERTLVLVNGKRHVSGVEGTSMVDLSTIPASLIKTVEVTTGGASAIYGSDAVSGVVNIILKQDFEGVELSTSYSNSTEGVDNASRSFSIMAGANSSDGKGNITVFLTKDSIDEIMLDEKPNFTLNSHVPNPLNGGEEDGIVDEIWAPQLMSEFIGSNSVLGSSNYTFSNDGIGELMPQRDLNGRTPLFGSFPDGCKYCFSDLLYVNLLPDREKVTTGAIYNYELHENITFYGDFKYVKADIIQQYQPGFRFGEDRVNIVENAFLSDADREFLAGGAQDNLVSFSKFFDEIGNRTAKNKRETFVFNSGLRGNFTLSETYFDYDVYYSYGRTENDRITNNSLIKGNWEAALDSVIDPETGKAECRSNVPSMQPEGYTSPETVTIGQCVAYNPFGFGRASAEAMDFVTADVTRNDIIKQRYVGGTASFDTSEFLELPGGAIGFAFGYEKRWESSESLTDELTRSGVLANSATPNSYGQFDVSEWFIETNIPILTDVFLAHELSFDAAFRRADYSHTGEADAWKVGFLWSPLEGYSFRGTFGEAVRAPNIAEAYSPRSPGFRHVSDPCDVSNIGDNPNRAKNCAALGLPANFHAQDNVSKDTISGGNPDLTPEEAESLTLGMVFTSIEGLSASIDYYDIEIKDAIDDIDVRVVATNCVDGPDLDPTFCGQITRDPVTKSITLIESGYLNTAMLKVRGIEADIQYKTDLSFIGLRGDLTTKWFVSHLIERNVYQFQNRPELVSREHGEAGDPEWQSTLRATYAQDDWSISWYSRFIDRSALINLEDTLTVSGKPRGDSSEDQQYAYFGSFVTHDISGRYRLDDAVIEVGFRNVFDRLLPDYVAGRGIDTSIYDPWGRTVFANLKYKF</sequence>
<dbReference type="RefSeq" id="WP_099641487.1">
    <property type="nucleotide sequence ID" value="NZ_JAQPZX010000007.1"/>
</dbReference>
<dbReference type="InterPro" id="IPR039426">
    <property type="entry name" value="TonB-dep_rcpt-like"/>
</dbReference>
<keyword evidence="4 8" id="KW-0812">Transmembrane</keyword>
<dbReference type="GO" id="GO:0009279">
    <property type="term" value="C:cell outer membrane"/>
    <property type="evidence" value="ECO:0007669"/>
    <property type="project" value="UniProtKB-SubCell"/>
</dbReference>
<dbReference type="InterPro" id="IPR037066">
    <property type="entry name" value="Plug_dom_sf"/>
</dbReference>
<keyword evidence="7 8" id="KW-0998">Cell outer membrane</keyword>
<proteinExistence type="inferred from homology"/>
<dbReference type="InterPro" id="IPR036942">
    <property type="entry name" value="Beta-barrel_TonB_sf"/>
</dbReference>
<dbReference type="AlphaFoldDB" id="A0A2A5JSE4"/>
<keyword evidence="2 8" id="KW-0813">Transport</keyword>
<feature type="signal peptide" evidence="10">
    <location>
        <begin position="1"/>
        <end position="27"/>
    </location>
</feature>
<protein>
    <submittedName>
        <fullName evidence="13">TonB-dependent receptor</fullName>
    </submittedName>
</protein>
<dbReference type="Pfam" id="PF07715">
    <property type="entry name" value="Plug"/>
    <property type="match status" value="1"/>
</dbReference>
<reference evidence="14" key="1">
    <citation type="journal article" date="2019" name="Genome Announc.">
        <title>Draft Genome Sequence of Pseudoalteromonas piscicida Strain 36Y ROTHPW, an Hypersaline Seawater Isolate from the South Coast of Sonora, Mexico.</title>
        <authorList>
            <person name="Sanchez-Diaz R."/>
            <person name="Molina-Garza Z.J."/>
            <person name="Cruz-Suarez L.E."/>
            <person name="Selvin J."/>
            <person name="Kiran G.S."/>
            <person name="Ibarra-Gamez J.C."/>
            <person name="Gomez-Gil B."/>
            <person name="Galaviz-Silva L."/>
        </authorList>
    </citation>
    <scope>NUCLEOTIDE SEQUENCE [LARGE SCALE GENOMIC DNA]</scope>
    <source>
        <strain evidence="14">36Y_RITHPW</strain>
    </source>
</reference>
<evidence type="ECO:0000259" key="11">
    <source>
        <dbReference type="Pfam" id="PF00593"/>
    </source>
</evidence>
<evidence type="ECO:0000256" key="5">
    <source>
        <dbReference type="ARBA" id="ARBA00023077"/>
    </source>
</evidence>
<dbReference type="Proteomes" id="UP000228621">
    <property type="component" value="Unassembled WGS sequence"/>
</dbReference>
<evidence type="ECO:0000256" key="6">
    <source>
        <dbReference type="ARBA" id="ARBA00023136"/>
    </source>
</evidence>
<gene>
    <name evidence="13" type="ORF">CEX98_07550</name>
</gene>
<comment type="caution">
    <text evidence="13">The sequence shown here is derived from an EMBL/GenBank/DDBJ whole genome shotgun (WGS) entry which is preliminary data.</text>
</comment>
<evidence type="ECO:0000259" key="12">
    <source>
        <dbReference type="Pfam" id="PF07715"/>
    </source>
</evidence>
<dbReference type="PANTHER" id="PTHR47234:SF2">
    <property type="entry name" value="TONB-DEPENDENT RECEPTOR"/>
    <property type="match status" value="1"/>
</dbReference>
<dbReference type="InterPro" id="IPR012910">
    <property type="entry name" value="Plug_dom"/>
</dbReference>
<keyword evidence="10" id="KW-0732">Signal</keyword>
<feature type="domain" description="TonB-dependent receptor-like beta-barrel" evidence="11">
    <location>
        <begin position="380"/>
        <end position="939"/>
    </location>
</feature>
<evidence type="ECO:0000256" key="9">
    <source>
        <dbReference type="RuleBase" id="RU003357"/>
    </source>
</evidence>
<evidence type="ECO:0000256" key="4">
    <source>
        <dbReference type="ARBA" id="ARBA00022692"/>
    </source>
</evidence>
<evidence type="ECO:0000256" key="2">
    <source>
        <dbReference type="ARBA" id="ARBA00022448"/>
    </source>
</evidence>
<dbReference type="SUPFAM" id="SSF56935">
    <property type="entry name" value="Porins"/>
    <property type="match status" value="1"/>
</dbReference>
<keyword evidence="14" id="KW-1185">Reference proteome</keyword>
<evidence type="ECO:0000256" key="8">
    <source>
        <dbReference type="PROSITE-ProRule" id="PRU01360"/>
    </source>
</evidence>
<feature type="chain" id="PRO_5012088424" evidence="10">
    <location>
        <begin position="28"/>
        <end position="974"/>
    </location>
</feature>
<dbReference type="Pfam" id="PF00593">
    <property type="entry name" value="TonB_dep_Rec_b-barrel"/>
    <property type="match status" value="1"/>
</dbReference>
<accession>A0A2A5JSE4</accession>
<evidence type="ECO:0000313" key="13">
    <source>
        <dbReference type="EMBL" id="PCK32307.1"/>
    </source>
</evidence>
<dbReference type="Gene3D" id="2.40.170.20">
    <property type="entry name" value="TonB-dependent receptor, beta-barrel domain"/>
    <property type="match status" value="1"/>
</dbReference>
<evidence type="ECO:0000256" key="10">
    <source>
        <dbReference type="SAM" id="SignalP"/>
    </source>
</evidence>